<comment type="caution">
    <text evidence="1">The sequence shown here is derived from an EMBL/GenBank/DDBJ whole genome shotgun (WGS) entry which is preliminary data.</text>
</comment>
<proteinExistence type="predicted"/>
<dbReference type="Proteomes" id="UP000231542">
    <property type="component" value="Unassembled WGS sequence"/>
</dbReference>
<dbReference type="InterPro" id="IPR007922">
    <property type="entry name" value="DciA-like"/>
</dbReference>
<evidence type="ECO:0000313" key="2">
    <source>
        <dbReference type="Proteomes" id="UP000231542"/>
    </source>
</evidence>
<reference evidence="1 2" key="1">
    <citation type="submission" date="2017-09" db="EMBL/GenBank/DDBJ databases">
        <title>Depth-based differentiation of microbial function through sediment-hosted aquifers and enrichment of novel symbionts in the deep terrestrial subsurface.</title>
        <authorList>
            <person name="Probst A.J."/>
            <person name="Ladd B."/>
            <person name="Jarett J.K."/>
            <person name="Geller-Mcgrath D.E."/>
            <person name="Sieber C.M."/>
            <person name="Emerson J.B."/>
            <person name="Anantharaman K."/>
            <person name="Thomas B.C."/>
            <person name="Malmstrom R."/>
            <person name="Stieglmeier M."/>
            <person name="Klingl A."/>
            <person name="Woyke T."/>
            <person name="Ryan C.M."/>
            <person name="Banfield J.F."/>
        </authorList>
    </citation>
    <scope>NUCLEOTIDE SEQUENCE [LARGE SCALE GENOMIC DNA]</scope>
    <source>
        <strain evidence="1">CG08_land_8_20_14_0_20_40_16</strain>
    </source>
</reference>
<organism evidence="1 2">
    <name type="scientific">Candidatus Kerfeldbacteria bacterium CG08_land_8_20_14_0_20_40_16</name>
    <dbReference type="NCBI Taxonomy" id="2014244"/>
    <lineage>
        <taxon>Bacteria</taxon>
        <taxon>Candidatus Kerfeldiibacteriota</taxon>
    </lineage>
</organism>
<accession>A0A2H0YWF1</accession>
<evidence type="ECO:0008006" key="3">
    <source>
        <dbReference type="Google" id="ProtNLM"/>
    </source>
</evidence>
<name>A0A2H0YWF1_9BACT</name>
<gene>
    <name evidence="1" type="ORF">COT24_01620</name>
</gene>
<dbReference type="Pfam" id="PF05258">
    <property type="entry name" value="DciA"/>
    <property type="match status" value="1"/>
</dbReference>
<sequence>MTIQKIGNLLEGAIKRAGIQQKLTAAQIIQDFKNIAVETWGRQVLERVKPRYLRGGVLTIQVKDSVYAAELKLKEKKIVKIINSKYNKAAIKSLRFQIR</sequence>
<dbReference type="PANTHER" id="PTHR36456">
    <property type="entry name" value="UPF0232 PROTEIN SCO3875"/>
    <property type="match status" value="1"/>
</dbReference>
<dbReference type="AlphaFoldDB" id="A0A2H0YWF1"/>
<dbReference type="EMBL" id="PEXU01000019">
    <property type="protein sequence ID" value="PIS42810.1"/>
    <property type="molecule type" value="Genomic_DNA"/>
</dbReference>
<protein>
    <recommendedName>
        <fullName evidence="3">DUF721 domain-containing protein</fullName>
    </recommendedName>
</protein>
<evidence type="ECO:0000313" key="1">
    <source>
        <dbReference type="EMBL" id="PIS42810.1"/>
    </source>
</evidence>
<dbReference type="PANTHER" id="PTHR36456:SF1">
    <property type="entry name" value="UPF0232 PROTEIN SCO3875"/>
    <property type="match status" value="1"/>
</dbReference>